<comment type="similarity">
    <text evidence="1 6">Belongs to the peptidase S8 family.</text>
</comment>
<dbReference type="InterPro" id="IPR050131">
    <property type="entry name" value="Peptidase_S8_subtilisin-like"/>
</dbReference>
<dbReference type="Pfam" id="PF13517">
    <property type="entry name" value="FG-GAP_3"/>
    <property type="match status" value="1"/>
</dbReference>
<evidence type="ECO:0000256" key="6">
    <source>
        <dbReference type="PROSITE-ProRule" id="PRU01240"/>
    </source>
</evidence>
<feature type="domain" description="Peptidase S8/S53" evidence="7">
    <location>
        <begin position="507"/>
        <end position="782"/>
    </location>
</feature>
<gene>
    <name evidence="8" type="ORF">BES34_009640</name>
</gene>
<feature type="active site" description="Charge relay system" evidence="6">
    <location>
        <position position="748"/>
    </location>
</feature>
<keyword evidence="4 6" id="KW-0378">Hydrolase</keyword>
<evidence type="ECO:0000256" key="2">
    <source>
        <dbReference type="ARBA" id="ARBA00022670"/>
    </source>
</evidence>
<dbReference type="SUPFAM" id="SSF69318">
    <property type="entry name" value="Integrin alpha N-terminal domain"/>
    <property type="match status" value="1"/>
</dbReference>
<dbReference type="Pfam" id="PF00082">
    <property type="entry name" value="Peptidase_S8"/>
    <property type="match status" value="1"/>
</dbReference>
<dbReference type="InterPro" id="IPR036852">
    <property type="entry name" value="Peptidase_S8/S53_dom_sf"/>
</dbReference>
<dbReference type="PROSITE" id="PS51892">
    <property type="entry name" value="SUBTILASE"/>
    <property type="match status" value="1"/>
</dbReference>
<dbReference type="PANTHER" id="PTHR43806">
    <property type="entry name" value="PEPTIDASE S8"/>
    <property type="match status" value="1"/>
</dbReference>
<dbReference type="PANTHER" id="PTHR43806:SF11">
    <property type="entry name" value="CEREVISIN-RELATED"/>
    <property type="match status" value="1"/>
</dbReference>
<evidence type="ECO:0000259" key="7">
    <source>
        <dbReference type="Pfam" id="PF00082"/>
    </source>
</evidence>
<dbReference type="EMBL" id="MCRM02000008">
    <property type="protein sequence ID" value="PNV75148.1"/>
    <property type="molecule type" value="Genomic_DNA"/>
</dbReference>
<dbReference type="CDD" id="cd00306">
    <property type="entry name" value="Peptidases_S8_S53"/>
    <property type="match status" value="1"/>
</dbReference>
<evidence type="ECO:0000313" key="8">
    <source>
        <dbReference type="EMBL" id="PNV75148.1"/>
    </source>
</evidence>
<dbReference type="RefSeq" id="WP_052580635.1">
    <property type="nucleotide sequence ID" value="NZ_MCRM02000008.1"/>
</dbReference>
<keyword evidence="3" id="KW-0732">Signal</keyword>
<comment type="caution">
    <text evidence="8">The sequence shown here is derived from an EMBL/GenBank/DDBJ whole genome shotgun (WGS) entry which is preliminary data.</text>
</comment>
<proteinExistence type="inferred from homology"/>
<keyword evidence="9" id="KW-1185">Reference proteome</keyword>
<evidence type="ECO:0000256" key="4">
    <source>
        <dbReference type="ARBA" id="ARBA00022801"/>
    </source>
</evidence>
<dbReference type="InterPro" id="IPR023828">
    <property type="entry name" value="Peptidase_S8_Ser-AS"/>
</dbReference>
<dbReference type="PROSITE" id="PS00138">
    <property type="entry name" value="SUBTILASE_SER"/>
    <property type="match status" value="1"/>
</dbReference>
<evidence type="ECO:0000256" key="3">
    <source>
        <dbReference type="ARBA" id="ARBA00022729"/>
    </source>
</evidence>
<evidence type="ECO:0000256" key="1">
    <source>
        <dbReference type="ARBA" id="ARBA00011073"/>
    </source>
</evidence>
<sequence>MRNISSFSFFTVGKRPKVHSAFLSCLLILFVLGGDCPPKDNTGSAKAIRILFSPETKNDRFEHDLGRLTTSYWIDANGDGVEDLCSKTTNIDLSTTLSCHTNYYGKFSKLFDIGSSSYDQLLLVKPQFTDVTGDGIPDYCGLDFHVSGVNGYYSVRCVSIIENKKGEYSTGGIIEGSLSRGFEPSKFDLYWGDINGDKRSDYCSVENVGLGYQLACQISSGTGFVPKSTAKLNFTSETAKITFPSFADIDGDTDKDFTWIEEANGRIRILFMKNEGGKFGSQVASDPIGAGLKADDPSTVRWWTDWNGDGKSDFCYASDSNTIQCLSSTGNGFASAVKSESMELGVGTSRGWIDANNDGKTDFCRRVMSGGSGYYYICTLSQGSSFGGVNEPGSYKSDLYTDPEMLLGESMVQNEKWIQPTGETGYPMHCAVQGLLDKAVCQLVRKEGSPLVDQDECPLDEELSREKRSSGYKNSGAVAAACAALWYRTAMHMDVGVYKLAKKYKRKDVYVTVVDHKVFIMDGSLKKFKRDYNENTPVAEINSFFSSNPVHLTHGSQVASVIYDYEFGQAPGTKIGIREKIMNTATHSHADTWRKIYDDILNDQDPIVVVTGSIRRTPDSNFDDRIDAIGVQNKSLIVSAAGNSNPEGKSMNDHCISFEMPACYFPNDPVRKNRDPVIRVAALSQYDPNRPEYGIIELFFSSNFGSDRVDIAAPGERIDVRGPFFRTPYDDGNPSPDEWHNHVSSGTSFATPIVAAVLATMKSCQPKATAQQLKQGLLDNADVVEGLKTQVINGRVLNAQRAIQAFCIREEL</sequence>
<dbReference type="SUPFAM" id="SSF52743">
    <property type="entry name" value="Subtilisin-like"/>
    <property type="match status" value="1"/>
</dbReference>
<dbReference type="InterPro" id="IPR000209">
    <property type="entry name" value="Peptidase_S8/S53_dom"/>
</dbReference>
<dbReference type="InterPro" id="IPR028994">
    <property type="entry name" value="Integrin_alpha_N"/>
</dbReference>
<name>A0ABX4YIN9_9LEPT</name>
<keyword evidence="5 6" id="KW-0720">Serine protease</keyword>
<keyword evidence="2 6" id="KW-0645">Protease</keyword>
<organism evidence="8 9">
    <name type="scientific">Leptospira inadai serovar Lyme</name>
    <dbReference type="NCBI Taxonomy" id="293084"/>
    <lineage>
        <taxon>Bacteria</taxon>
        <taxon>Pseudomonadati</taxon>
        <taxon>Spirochaetota</taxon>
        <taxon>Spirochaetia</taxon>
        <taxon>Leptospirales</taxon>
        <taxon>Leptospiraceae</taxon>
        <taxon>Leptospira</taxon>
    </lineage>
</organism>
<dbReference type="InterPro" id="IPR013517">
    <property type="entry name" value="FG-GAP"/>
</dbReference>
<dbReference type="Gene3D" id="3.40.50.200">
    <property type="entry name" value="Peptidase S8/S53 domain"/>
    <property type="match status" value="1"/>
</dbReference>
<dbReference type="Proteomes" id="UP000094669">
    <property type="component" value="Unassembled WGS sequence"/>
</dbReference>
<reference evidence="8" key="1">
    <citation type="submission" date="2018-01" db="EMBL/GenBank/DDBJ databases">
        <title>Genomic characterization of Leptospira inadai serogroup Lyme isolated from captured rat in Brazil and comparative analysis with human reference strain.</title>
        <authorList>
            <person name="Moreno L.Z."/>
            <person name="Loureiro A.P."/>
            <person name="Miraglia F."/>
            <person name="Kremer F.S."/>
            <person name="Eslabao M.R."/>
            <person name="Dellagostin O.A."/>
            <person name="Lilenbaum W."/>
            <person name="Moreno A.M."/>
        </authorList>
    </citation>
    <scope>NUCLEOTIDE SEQUENCE [LARGE SCALE GENOMIC DNA]</scope>
    <source>
        <strain evidence="8">M34/99</strain>
    </source>
</reference>
<feature type="active site" description="Charge relay system" evidence="6">
    <location>
        <position position="515"/>
    </location>
</feature>
<protein>
    <submittedName>
        <fullName evidence="8">Peptidase</fullName>
    </submittedName>
</protein>
<evidence type="ECO:0000313" key="9">
    <source>
        <dbReference type="Proteomes" id="UP000094669"/>
    </source>
</evidence>
<feature type="active site" description="Charge relay system" evidence="6">
    <location>
        <position position="554"/>
    </location>
</feature>
<accession>A0ABX4YIN9</accession>
<evidence type="ECO:0000256" key="5">
    <source>
        <dbReference type="ARBA" id="ARBA00022825"/>
    </source>
</evidence>